<dbReference type="Proteomes" id="UP000812277">
    <property type="component" value="Unassembled WGS sequence"/>
</dbReference>
<proteinExistence type="predicted"/>
<gene>
    <name evidence="1" type="ORF">K0T92_14510</name>
</gene>
<name>A0ABS7D7N5_9BACL</name>
<accession>A0ABS7D7N5</accession>
<organism evidence="1 2">
    <name type="scientific">Paenibacillus oenotherae</name>
    <dbReference type="NCBI Taxonomy" id="1435645"/>
    <lineage>
        <taxon>Bacteria</taxon>
        <taxon>Bacillati</taxon>
        <taxon>Bacillota</taxon>
        <taxon>Bacilli</taxon>
        <taxon>Bacillales</taxon>
        <taxon>Paenibacillaceae</taxon>
        <taxon>Paenibacillus</taxon>
    </lineage>
</organism>
<evidence type="ECO:0000313" key="1">
    <source>
        <dbReference type="EMBL" id="MBW7475955.1"/>
    </source>
</evidence>
<dbReference type="EMBL" id="JAHZIJ010000009">
    <property type="protein sequence ID" value="MBW7475955.1"/>
    <property type="molecule type" value="Genomic_DNA"/>
</dbReference>
<sequence>MYPISPLYADYLRRKDREFLVKANIAGIEYDNRVIVDFEIDNSLVLGDEFAIGTTTLSKLTIKLRTNDIIPSSAKVVPYLALSMTGVSWDDAEFAWQDADFPWSGGPSSWLPLGEFYVDSRSKVNDVWEFTCYDKLVFADAAYISSLPYPATMKAVWDEICTRLGYTYDSSVVINPAYQIQAGPAGYSMRQILGYIASANNASVFAGKDGTIKFKRFSAAETPVFNITGSDYIRAVQINPIKTYTRVVVTYNTEDGLTYEAGSGDENHTLYVENPFATQAMVNNLHAQLNGLSYLPVAMDAMGFPQLEHGDCIGFSVDEGLTWENATIPWQDMDIPWDGIVHYKTFILHKVYSFKGGLKMSIEAPSKSEQQSEFVVEGTLSQQVNKINRDAVKQGRSYYGATITRTEGLIVEREDHASKVVLNSDEMTFYKGSDKAIWFDLPSNRYKFKGTLEAADGVFSGSLSAATGTFAGSLSAATGTFAGNLSAAGGTFTGALSAATGTFAGSLSAATGTFSGNLSAAGGTFTGTLVAANGSFSGTITAATINGGTITGAVIRTASSYPYSIMDTTGNYFGAYASANNYIKVSPFYFSSPRPVLSFTNGGFDVTFDHFAPGYFKISALELHLDANVFITDNQTLWVNDWSRIITNSGNLETELTNIGYQIMSKASAGVSTGQSGGHNHGIPDGTVLRTADGGTVTYFSAPNHSHAQV</sequence>
<keyword evidence="2" id="KW-1185">Reference proteome</keyword>
<dbReference type="RefSeq" id="WP_219873191.1">
    <property type="nucleotide sequence ID" value="NZ_JAHZIJ010000009.1"/>
</dbReference>
<comment type="caution">
    <text evidence="1">The sequence shown here is derived from an EMBL/GenBank/DDBJ whole genome shotgun (WGS) entry which is preliminary data.</text>
</comment>
<protein>
    <submittedName>
        <fullName evidence="1">DUF3672 domain-containing protein</fullName>
    </submittedName>
</protein>
<evidence type="ECO:0000313" key="2">
    <source>
        <dbReference type="Proteomes" id="UP000812277"/>
    </source>
</evidence>
<reference evidence="1 2" key="1">
    <citation type="submission" date="2021-07" db="EMBL/GenBank/DDBJ databases">
        <title>Paenibacillus radiodurans sp. nov., isolated from the southeastern edge of Tengger Desert.</title>
        <authorList>
            <person name="Zhang G."/>
        </authorList>
    </citation>
    <scope>NUCLEOTIDE SEQUENCE [LARGE SCALE GENOMIC DNA]</scope>
    <source>
        <strain evidence="1 2">DT7-4</strain>
    </source>
</reference>